<dbReference type="GO" id="GO:0000049">
    <property type="term" value="F:tRNA binding"/>
    <property type="evidence" value="ECO:0007669"/>
    <property type="project" value="TreeGrafter"/>
</dbReference>
<feature type="domain" description="CCA-adding enzyme C-terminal" evidence="13">
    <location>
        <begin position="336"/>
        <end position="473"/>
    </location>
</feature>
<evidence type="ECO:0000259" key="11">
    <source>
        <dbReference type="Pfam" id="PF01743"/>
    </source>
</evidence>
<evidence type="ECO:0000256" key="6">
    <source>
        <dbReference type="ARBA" id="ARBA00022741"/>
    </source>
</evidence>
<dbReference type="GO" id="GO:0016779">
    <property type="term" value="F:nucleotidyltransferase activity"/>
    <property type="evidence" value="ECO:0007669"/>
    <property type="project" value="UniProtKB-KW"/>
</dbReference>
<dbReference type="InterPro" id="IPR032810">
    <property type="entry name" value="CCA-adding_enz_C"/>
</dbReference>
<keyword evidence="2 9" id="KW-0808">Transferase</keyword>
<dbReference type="Gene3D" id="1.10.3090.10">
    <property type="entry name" value="cca-adding enzyme, domain 2"/>
    <property type="match status" value="1"/>
</dbReference>
<name>A0A2H0YL90_9BACT</name>
<reference evidence="15" key="1">
    <citation type="submission" date="2017-09" db="EMBL/GenBank/DDBJ databases">
        <title>Depth-based differentiation of microbial function through sediment-hosted aquifers and enrichment of novel symbionts in the deep terrestrial subsurface.</title>
        <authorList>
            <person name="Probst A.J."/>
            <person name="Ladd B."/>
            <person name="Jarett J.K."/>
            <person name="Geller-Mcgrath D.E."/>
            <person name="Sieber C.M.K."/>
            <person name="Emerson J.B."/>
            <person name="Anantharaman K."/>
            <person name="Thomas B.C."/>
            <person name="Malmstrom R."/>
            <person name="Stieglmeier M."/>
            <person name="Klingl A."/>
            <person name="Woyke T."/>
            <person name="Ryan C.M."/>
            <person name="Banfield J.F."/>
        </authorList>
    </citation>
    <scope>NUCLEOTIDE SEQUENCE [LARGE SCALE GENOMIC DNA]</scope>
</reference>
<keyword evidence="5" id="KW-0479">Metal-binding</keyword>
<keyword evidence="7" id="KW-0460">Magnesium</keyword>
<dbReference type="PANTHER" id="PTHR46173:SF1">
    <property type="entry name" value="CCA TRNA NUCLEOTIDYLTRANSFERASE 1, MITOCHONDRIAL"/>
    <property type="match status" value="1"/>
</dbReference>
<keyword evidence="4" id="KW-0548">Nucleotidyltransferase</keyword>
<dbReference type="PANTHER" id="PTHR46173">
    <property type="entry name" value="CCA TRNA NUCLEOTIDYLTRANSFERASE 1, MITOCHONDRIAL"/>
    <property type="match status" value="1"/>
</dbReference>
<keyword evidence="6" id="KW-0547">Nucleotide-binding</keyword>
<evidence type="ECO:0000256" key="5">
    <source>
        <dbReference type="ARBA" id="ARBA00022723"/>
    </source>
</evidence>
<evidence type="ECO:0000256" key="3">
    <source>
        <dbReference type="ARBA" id="ARBA00022694"/>
    </source>
</evidence>
<evidence type="ECO:0000259" key="12">
    <source>
        <dbReference type="Pfam" id="PF12627"/>
    </source>
</evidence>
<dbReference type="Pfam" id="PF01743">
    <property type="entry name" value="PolyA_pol"/>
    <property type="match status" value="1"/>
</dbReference>
<evidence type="ECO:0000256" key="10">
    <source>
        <dbReference type="SAM" id="MobiDB-lite"/>
    </source>
</evidence>
<evidence type="ECO:0000313" key="15">
    <source>
        <dbReference type="Proteomes" id="UP000230088"/>
    </source>
</evidence>
<dbReference type="Pfam" id="PF13735">
    <property type="entry name" value="tRNA_NucTran2_2"/>
    <property type="match status" value="1"/>
</dbReference>
<evidence type="ECO:0000313" key="14">
    <source>
        <dbReference type="EMBL" id="PIS39220.1"/>
    </source>
</evidence>
<evidence type="ECO:0000259" key="13">
    <source>
        <dbReference type="Pfam" id="PF13735"/>
    </source>
</evidence>
<evidence type="ECO:0008006" key="16">
    <source>
        <dbReference type="Google" id="ProtNLM"/>
    </source>
</evidence>
<dbReference type="EMBL" id="PEYD01000060">
    <property type="protein sequence ID" value="PIS39220.1"/>
    <property type="molecule type" value="Genomic_DNA"/>
</dbReference>
<evidence type="ECO:0000256" key="1">
    <source>
        <dbReference type="ARBA" id="ARBA00001946"/>
    </source>
</evidence>
<feature type="compositionally biased region" description="Basic and acidic residues" evidence="10">
    <location>
        <begin position="488"/>
        <end position="509"/>
    </location>
</feature>
<dbReference type="SUPFAM" id="SSF81301">
    <property type="entry name" value="Nucleotidyltransferase"/>
    <property type="match status" value="1"/>
</dbReference>
<comment type="similarity">
    <text evidence="9">Belongs to the tRNA nucleotidyltransferase/poly(A) polymerase family.</text>
</comment>
<evidence type="ECO:0000256" key="8">
    <source>
        <dbReference type="ARBA" id="ARBA00022884"/>
    </source>
</evidence>
<dbReference type="Gene3D" id="1.10.246.80">
    <property type="match status" value="1"/>
</dbReference>
<accession>A0A2H0YL90</accession>
<evidence type="ECO:0000256" key="7">
    <source>
        <dbReference type="ARBA" id="ARBA00022842"/>
    </source>
</evidence>
<gene>
    <name evidence="14" type="ORF">COT33_03140</name>
</gene>
<dbReference type="SUPFAM" id="SSF81891">
    <property type="entry name" value="Poly A polymerase C-terminal region-like"/>
    <property type="match status" value="1"/>
</dbReference>
<dbReference type="GO" id="GO:0008033">
    <property type="term" value="P:tRNA processing"/>
    <property type="evidence" value="ECO:0007669"/>
    <property type="project" value="UniProtKB-KW"/>
</dbReference>
<proteinExistence type="inferred from homology"/>
<dbReference type="InterPro" id="IPR006675">
    <property type="entry name" value="HDIG_dom"/>
</dbReference>
<dbReference type="GO" id="GO:0000166">
    <property type="term" value="F:nucleotide binding"/>
    <property type="evidence" value="ECO:0007669"/>
    <property type="project" value="UniProtKB-KW"/>
</dbReference>
<feature type="domain" description="Poly A polymerase head" evidence="11">
    <location>
        <begin position="21"/>
        <end position="127"/>
    </location>
</feature>
<protein>
    <recommendedName>
        <fullName evidence="16">HD domain-containing protein</fullName>
    </recommendedName>
</protein>
<evidence type="ECO:0000256" key="9">
    <source>
        <dbReference type="RuleBase" id="RU003953"/>
    </source>
</evidence>
<dbReference type="Pfam" id="PF12627">
    <property type="entry name" value="PolyA_pol_RNAbd"/>
    <property type="match status" value="1"/>
</dbReference>
<sequence length="515" mass="59788">MKIPKEVKFIILEFKKQGFEAYIVGGCVRDLLVNIIPEDWDVATNAKPEEIKKIFPKSFYENKFFTVTVHTGSQNPKLKEIEITTFRSEAKYTNKRHPDEVKFAETIEEDLARRDFTVNAIAIDLKSQIPNLKSQINSKIIVSKTEVFEKLEIQNSKFSIIDPFNGREDVKNKIIRAVGNPEERFNEDALRMMRAVRFAVTLADGWKIEEKTGEAIKKNSSLLKEISKERIRDELLKIITSERPAEGIESLREMELLKYIIPELEEGCGVSQNKHHLYPCWEHYLKSLEYAAKKNFNKYVRFAALFHDVGKPRVKKGEGSDATFYNHEVVGSKITAQILERLKFSKKDRDKIVKLVRYHLFYYNPEEVGESSVRRLIREAGQENMEDLLEVRMCDRIGSGCPKAEPYKLRYLKYTIDKVSQDPLSVKTLKVNGDDVMKILNIQPGPRIGQILDVLLSYVLEEPKKNEKEFLEKEVAKLGKLSEKELNSLRQKAKGEREKLAEKRDEMTKKKYWVT</sequence>
<dbReference type="CDD" id="cd05398">
    <property type="entry name" value="NT_ClassII-CCAase"/>
    <property type="match status" value="1"/>
</dbReference>
<dbReference type="GO" id="GO:0046872">
    <property type="term" value="F:metal ion binding"/>
    <property type="evidence" value="ECO:0007669"/>
    <property type="project" value="UniProtKB-KW"/>
</dbReference>
<evidence type="ECO:0000256" key="4">
    <source>
        <dbReference type="ARBA" id="ARBA00022695"/>
    </source>
</evidence>
<dbReference type="InterPro" id="IPR003607">
    <property type="entry name" value="HD/PDEase_dom"/>
</dbReference>
<dbReference type="InterPro" id="IPR032828">
    <property type="entry name" value="PolyA_RNA-bd"/>
</dbReference>
<dbReference type="NCBIfam" id="TIGR00277">
    <property type="entry name" value="HDIG"/>
    <property type="match status" value="1"/>
</dbReference>
<dbReference type="CDD" id="cd00077">
    <property type="entry name" value="HDc"/>
    <property type="match status" value="1"/>
</dbReference>
<dbReference type="Proteomes" id="UP000230088">
    <property type="component" value="Unassembled WGS sequence"/>
</dbReference>
<dbReference type="InterPro" id="IPR043519">
    <property type="entry name" value="NT_sf"/>
</dbReference>
<dbReference type="AlphaFoldDB" id="A0A2H0YL90"/>
<feature type="region of interest" description="Disordered" evidence="10">
    <location>
        <begin position="488"/>
        <end position="515"/>
    </location>
</feature>
<feature type="domain" description="tRNA nucleotidyltransferase/poly(A) polymerase RNA and SrmB- binding" evidence="12">
    <location>
        <begin position="207"/>
        <end position="266"/>
    </location>
</feature>
<evidence type="ECO:0000256" key="2">
    <source>
        <dbReference type="ARBA" id="ARBA00022679"/>
    </source>
</evidence>
<dbReference type="InterPro" id="IPR050264">
    <property type="entry name" value="Bact_CCA-adding_enz_type3_sf"/>
</dbReference>
<dbReference type="InterPro" id="IPR002646">
    <property type="entry name" value="PolA_pol_head_dom"/>
</dbReference>
<organism evidence="14 15">
    <name type="scientific">Candidatus Nealsonbacteria bacterium CG08_land_8_20_14_0_20_38_20</name>
    <dbReference type="NCBI Taxonomy" id="1974705"/>
    <lineage>
        <taxon>Bacteria</taxon>
        <taxon>Candidatus Nealsoniibacteriota</taxon>
    </lineage>
</organism>
<comment type="cofactor">
    <cofactor evidence="1">
        <name>Mg(2+)</name>
        <dbReference type="ChEBI" id="CHEBI:18420"/>
    </cofactor>
</comment>
<dbReference type="Gene3D" id="3.30.460.10">
    <property type="entry name" value="Beta Polymerase, domain 2"/>
    <property type="match status" value="1"/>
</dbReference>
<comment type="caution">
    <text evidence="14">The sequence shown here is derived from an EMBL/GenBank/DDBJ whole genome shotgun (WGS) entry which is preliminary data.</text>
</comment>
<keyword evidence="3" id="KW-0819">tRNA processing</keyword>
<keyword evidence="8 9" id="KW-0694">RNA-binding</keyword>